<evidence type="ECO:0000256" key="2">
    <source>
        <dbReference type="ARBA" id="ARBA00001947"/>
    </source>
</evidence>
<comment type="similarity">
    <text evidence="3">Belongs to the peptidase M20A family.</text>
</comment>
<evidence type="ECO:0000313" key="9">
    <source>
        <dbReference type="EMBL" id="KAA5610051.1"/>
    </source>
</evidence>
<dbReference type="InterPro" id="IPR050072">
    <property type="entry name" value="Peptidase_M20A"/>
</dbReference>
<dbReference type="Pfam" id="PF01546">
    <property type="entry name" value="Peptidase_M20"/>
    <property type="match status" value="1"/>
</dbReference>
<keyword evidence="5" id="KW-0378">Hydrolase</keyword>
<evidence type="ECO:0000256" key="3">
    <source>
        <dbReference type="ARBA" id="ARBA00006247"/>
    </source>
</evidence>
<feature type="domain" description="Peptidase M20 dimerisation" evidence="8">
    <location>
        <begin position="210"/>
        <end position="320"/>
    </location>
</feature>
<evidence type="ECO:0000256" key="4">
    <source>
        <dbReference type="ARBA" id="ARBA00022723"/>
    </source>
</evidence>
<dbReference type="CDD" id="cd03895">
    <property type="entry name" value="M20_ArgE_DapE-like"/>
    <property type="match status" value="1"/>
</dbReference>
<dbReference type="EMBL" id="VWPK01000039">
    <property type="protein sequence ID" value="KAA5610051.1"/>
    <property type="molecule type" value="Genomic_DNA"/>
</dbReference>
<dbReference type="Gene3D" id="3.30.70.360">
    <property type="match status" value="1"/>
</dbReference>
<dbReference type="NCBIfam" id="TIGR01910">
    <property type="entry name" value="DapE-ArgE"/>
    <property type="match status" value="1"/>
</dbReference>
<sequence length="433" mass="46008">MMQAIDEDDASLVRGLTAAVEALQDEAVALLSALVREPSLLGQEAGAQKIMAGTFAGLGLEVDTFAIDEAALQGMPGWSPSLISYDGRLNVVGVHRPRAARGRSLILNGHIDVVPPGEAARWTTPPFEPVVREGRLYGRGAGDMKAGIVAYTMAFKALRSLGLAPAAPVYLQSVIEEECTGNGALACLQRGYRAEAAVIPEPFNQTLMTAQLGVMWMQVEVRGRAAHMIDRGQGTSAIDAAFSVAAHLRRLEAAWNEPAARHPRYAAHAHPVNFNLGRIEGGEWTSSVPESCAMHWRLGFYPGEDLAEVRGRVERCVAEAIATDPALAGCAATVRWAGFQAAGFEIDPGAAVLQVLGEAHRAVCGRDAAELACTCTTDARFFALYGDTPATCYGPEASSIHTVDESVSLASLREVTTVLALFMARWCGVEPIA</sequence>
<dbReference type="InterPro" id="IPR002933">
    <property type="entry name" value="Peptidase_M20"/>
</dbReference>
<reference evidence="9 10" key="1">
    <citation type="submission" date="2019-09" db="EMBL/GenBank/DDBJ databases">
        <title>Genome sequence of Rhodovastum atsumiense, a diverse member of the Acetobacteraceae family of non-sulfur purple photosynthetic bacteria.</title>
        <authorList>
            <person name="Meyer T."/>
            <person name="Kyndt J."/>
        </authorList>
    </citation>
    <scope>NUCLEOTIDE SEQUENCE [LARGE SCALE GENOMIC DNA]</scope>
    <source>
        <strain evidence="9 10">DSM 21279</strain>
    </source>
</reference>
<dbReference type="InterPro" id="IPR011650">
    <property type="entry name" value="Peptidase_M20_dimer"/>
</dbReference>
<name>A0A5M6IP75_9PROT</name>
<dbReference type="InterPro" id="IPR010182">
    <property type="entry name" value="ArgE/DapE"/>
</dbReference>
<comment type="caution">
    <text evidence="9">The sequence shown here is derived from an EMBL/GenBank/DDBJ whole genome shotgun (WGS) entry which is preliminary data.</text>
</comment>
<dbReference type="PANTHER" id="PTHR43808:SF25">
    <property type="entry name" value="PEPTIDASE M20 DIMERISATION DOMAIN-CONTAINING PROTEIN"/>
    <property type="match status" value="1"/>
</dbReference>
<keyword evidence="10" id="KW-1185">Reference proteome</keyword>
<dbReference type="Proteomes" id="UP000325255">
    <property type="component" value="Unassembled WGS sequence"/>
</dbReference>
<dbReference type="GO" id="GO:0016787">
    <property type="term" value="F:hydrolase activity"/>
    <property type="evidence" value="ECO:0007669"/>
    <property type="project" value="UniProtKB-KW"/>
</dbReference>
<dbReference type="AlphaFoldDB" id="A0A5M6IP75"/>
<dbReference type="OrthoDB" id="9809784at2"/>
<dbReference type="InterPro" id="IPR033687">
    <property type="entry name" value="YodQ-like"/>
</dbReference>
<evidence type="ECO:0000259" key="8">
    <source>
        <dbReference type="Pfam" id="PF07687"/>
    </source>
</evidence>
<evidence type="ECO:0000256" key="6">
    <source>
        <dbReference type="ARBA" id="ARBA00022833"/>
    </source>
</evidence>
<organism evidence="9 10">
    <name type="scientific">Rhodovastum atsumiense</name>
    <dbReference type="NCBI Taxonomy" id="504468"/>
    <lineage>
        <taxon>Bacteria</taxon>
        <taxon>Pseudomonadati</taxon>
        <taxon>Pseudomonadota</taxon>
        <taxon>Alphaproteobacteria</taxon>
        <taxon>Acetobacterales</taxon>
        <taxon>Acetobacteraceae</taxon>
        <taxon>Rhodovastum</taxon>
    </lineage>
</organism>
<keyword evidence="7" id="KW-0170">Cobalt</keyword>
<dbReference type="SUPFAM" id="SSF55031">
    <property type="entry name" value="Bacterial exopeptidase dimerisation domain"/>
    <property type="match status" value="1"/>
</dbReference>
<keyword evidence="6" id="KW-0862">Zinc</keyword>
<dbReference type="GO" id="GO:0046872">
    <property type="term" value="F:metal ion binding"/>
    <property type="evidence" value="ECO:0007669"/>
    <property type="project" value="UniProtKB-KW"/>
</dbReference>
<comment type="cofactor">
    <cofactor evidence="1">
        <name>Co(2+)</name>
        <dbReference type="ChEBI" id="CHEBI:48828"/>
    </cofactor>
</comment>
<dbReference type="SUPFAM" id="SSF53187">
    <property type="entry name" value="Zn-dependent exopeptidases"/>
    <property type="match status" value="1"/>
</dbReference>
<comment type="cofactor">
    <cofactor evidence="2">
        <name>Zn(2+)</name>
        <dbReference type="ChEBI" id="CHEBI:29105"/>
    </cofactor>
</comment>
<dbReference type="NCBIfam" id="NF005306">
    <property type="entry name" value="PRK06837.1"/>
    <property type="match status" value="1"/>
</dbReference>
<dbReference type="InterPro" id="IPR036264">
    <property type="entry name" value="Bact_exopeptidase_dim_dom"/>
</dbReference>
<evidence type="ECO:0000313" key="10">
    <source>
        <dbReference type="Proteomes" id="UP000325255"/>
    </source>
</evidence>
<keyword evidence="4" id="KW-0479">Metal-binding</keyword>
<gene>
    <name evidence="9" type="ORF">F1189_21350</name>
</gene>
<dbReference type="Gene3D" id="3.40.630.10">
    <property type="entry name" value="Zn peptidases"/>
    <property type="match status" value="1"/>
</dbReference>
<dbReference type="PANTHER" id="PTHR43808">
    <property type="entry name" value="ACETYLORNITHINE DEACETYLASE"/>
    <property type="match status" value="1"/>
</dbReference>
<protein>
    <submittedName>
        <fullName evidence="9">ArgE/DapE family deacylase</fullName>
    </submittedName>
</protein>
<evidence type="ECO:0000256" key="5">
    <source>
        <dbReference type="ARBA" id="ARBA00022801"/>
    </source>
</evidence>
<evidence type="ECO:0000256" key="1">
    <source>
        <dbReference type="ARBA" id="ARBA00001941"/>
    </source>
</evidence>
<dbReference type="Pfam" id="PF07687">
    <property type="entry name" value="M20_dimer"/>
    <property type="match status" value="1"/>
</dbReference>
<evidence type="ECO:0000256" key="7">
    <source>
        <dbReference type="ARBA" id="ARBA00023285"/>
    </source>
</evidence>
<proteinExistence type="inferred from homology"/>
<accession>A0A5M6IP75</accession>